<feature type="transmembrane region" description="Helical" evidence="9">
    <location>
        <begin position="250"/>
        <end position="266"/>
    </location>
</feature>
<dbReference type="GO" id="GO:0042910">
    <property type="term" value="F:xenobiotic transmembrane transporter activity"/>
    <property type="evidence" value="ECO:0007669"/>
    <property type="project" value="InterPro"/>
</dbReference>
<dbReference type="Proteomes" id="UP000321429">
    <property type="component" value="Unassembled WGS sequence"/>
</dbReference>
<dbReference type="PROSITE" id="PS50850">
    <property type="entry name" value="MFS"/>
    <property type="match status" value="1"/>
</dbReference>
<keyword evidence="8 9" id="KW-0472">Membrane</keyword>
<evidence type="ECO:0000259" key="10">
    <source>
        <dbReference type="PROSITE" id="PS50850"/>
    </source>
</evidence>
<feature type="transmembrane region" description="Helical" evidence="9">
    <location>
        <begin position="366"/>
        <end position="387"/>
    </location>
</feature>
<dbReference type="STRING" id="348151.IV55_GL000507"/>
<comment type="subcellular location">
    <subcellularLocation>
        <location evidence="1 9">Cell membrane</location>
        <topology evidence="1 9">Multi-pass membrane protein</topology>
    </subcellularLocation>
</comment>
<evidence type="ECO:0000256" key="4">
    <source>
        <dbReference type="ARBA" id="ARBA00022448"/>
    </source>
</evidence>
<evidence type="ECO:0000256" key="1">
    <source>
        <dbReference type="ARBA" id="ARBA00004651"/>
    </source>
</evidence>
<dbReference type="PRINTS" id="PR01035">
    <property type="entry name" value="TCRTETA"/>
</dbReference>
<organism evidence="12 13">
    <name type="scientific">Furfurilactobacillus siliginis</name>
    <dbReference type="NCBI Taxonomy" id="348151"/>
    <lineage>
        <taxon>Bacteria</taxon>
        <taxon>Bacillati</taxon>
        <taxon>Bacillota</taxon>
        <taxon>Bacilli</taxon>
        <taxon>Lactobacillales</taxon>
        <taxon>Lactobacillaceae</taxon>
        <taxon>Furfurilactobacillus</taxon>
    </lineage>
</organism>
<dbReference type="GO" id="GO:1990961">
    <property type="term" value="P:xenobiotic detoxification by transmembrane export across the plasma membrane"/>
    <property type="evidence" value="ECO:0007669"/>
    <property type="project" value="InterPro"/>
</dbReference>
<feature type="transmembrane region" description="Helical" evidence="9">
    <location>
        <begin position="137"/>
        <end position="163"/>
    </location>
</feature>
<dbReference type="NCBIfam" id="TIGR00710">
    <property type="entry name" value="efflux_Bcr_CflA"/>
    <property type="match status" value="1"/>
</dbReference>
<evidence type="ECO:0000256" key="9">
    <source>
        <dbReference type="RuleBase" id="RU365088"/>
    </source>
</evidence>
<keyword evidence="13" id="KW-1185">Reference proteome</keyword>
<evidence type="ECO:0000256" key="8">
    <source>
        <dbReference type="ARBA" id="ARBA00023136"/>
    </source>
</evidence>
<reference evidence="11 14" key="2">
    <citation type="submission" date="2019-07" db="EMBL/GenBank/DDBJ databases">
        <title>Whole genome shotgun sequence of Lactobacillus siliginis NBRC 101315.</title>
        <authorList>
            <person name="Hosoyama A."/>
            <person name="Uohara A."/>
            <person name="Ohji S."/>
            <person name="Ichikawa N."/>
        </authorList>
    </citation>
    <scope>NUCLEOTIDE SEQUENCE [LARGE SCALE GENOMIC DNA]</scope>
    <source>
        <strain evidence="11 14">NBRC 101315</strain>
    </source>
</reference>
<comment type="caution">
    <text evidence="12">The sequence shown here is derived from an EMBL/GenBank/DDBJ whole genome shotgun (WGS) entry which is preliminary data.</text>
</comment>
<feature type="transmembrane region" description="Helical" evidence="9">
    <location>
        <begin position="12"/>
        <end position="34"/>
    </location>
</feature>
<evidence type="ECO:0000313" key="12">
    <source>
        <dbReference type="EMBL" id="KRN94521.1"/>
    </source>
</evidence>
<dbReference type="GO" id="GO:0005886">
    <property type="term" value="C:plasma membrane"/>
    <property type="evidence" value="ECO:0007669"/>
    <property type="project" value="UniProtKB-SubCell"/>
</dbReference>
<keyword evidence="7 9" id="KW-1133">Transmembrane helix</keyword>
<evidence type="ECO:0000256" key="2">
    <source>
        <dbReference type="ARBA" id="ARBA00006236"/>
    </source>
</evidence>
<feature type="transmembrane region" description="Helical" evidence="9">
    <location>
        <begin position="212"/>
        <end position="230"/>
    </location>
</feature>
<dbReference type="Gene3D" id="1.20.1720.10">
    <property type="entry name" value="Multidrug resistance protein D"/>
    <property type="match status" value="1"/>
</dbReference>
<dbReference type="PROSITE" id="PS00216">
    <property type="entry name" value="SUGAR_TRANSPORT_1"/>
    <property type="match status" value="1"/>
</dbReference>
<comment type="similarity">
    <text evidence="2 9">Belongs to the major facilitator superfamily. Bcr/CmlA family.</text>
</comment>
<feature type="transmembrane region" description="Helical" evidence="9">
    <location>
        <begin position="78"/>
        <end position="98"/>
    </location>
</feature>
<dbReference type="AlphaFoldDB" id="A0A0R2KYD7"/>
<dbReference type="Proteomes" id="UP000051139">
    <property type="component" value="Unassembled WGS sequence"/>
</dbReference>
<evidence type="ECO:0000256" key="5">
    <source>
        <dbReference type="ARBA" id="ARBA00022475"/>
    </source>
</evidence>
<feature type="transmembrane region" description="Helical" evidence="9">
    <location>
        <begin position="278"/>
        <end position="298"/>
    </location>
</feature>
<dbReference type="InterPro" id="IPR020846">
    <property type="entry name" value="MFS_dom"/>
</dbReference>
<evidence type="ECO:0000313" key="11">
    <source>
        <dbReference type="EMBL" id="GEK28562.1"/>
    </source>
</evidence>
<evidence type="ECO:0000313" key="13">
    <source>
        <dbReference type="Proteomes" id="UP000051139"/>
    </source>
</evidence>
<keyword evidence="5 9" id="KW-1003">Cell membrane</keyword>
<dbReference type="InterPro" id="IPR005829">
    <property type="entry name" value="Sugar_transporter_CS"/>
</dbReference>
<dbReference type="EMBL" id="BJUD01000012">
    <property type="protein sequence ID" value="GEK28562.1"/>
    <property type="molecule type" value="Genomic_DNA"/>
</dbReference>
<feature type="transmembrane region" description="Helical" evidence="9">
    <location>
        <begin position="304"/>
        <end position="329"/>
    </location>
</feature>
<dbReference type="InterPro" id="IPR001958">
    <property type="entry name" value="Tet-R_TetA/multi-R_MdtG-like"/>
</dbReference>
<dbReference type="Pfam" id="PF07690">
    <property type="entry name" value="MFS_1"/>
    <property type="match status" value="1"/>
</dbReference>
<gene>
    <name evidence="11" type="primary">tcaB</name>
    <name evidence="12" type="ORF">IV55_GL000507</name>
    <name evidence="11" type="ORF">LSI01_08730</name>
</gene>
<dbReference type="InterPro" id="IPR004812">
    <property type="entry name" value="Efflux_drug-R_Bcr/CmlA"/>
</dbReference>
<dbReference type="CDD" id="cd17320">
    <property type="entry name" value="MFS_MdfA_MDR_like"/>
    <property type="match status" value="1"/>
</dbReference>
<keyword evidence="6 9" id="KW-0812">Transmembrane</keyword>
<dbReference type="SUPFAM" id="SSF103473">
    <property type="entry name" value="MFS general substrate transporter"/>
    <property type="match status" value="1"/>
</dbReference>
<reference evidence="12 13" key="1">
    <citation type="journal article" date="2015" name="Genome Announc.">
        <title>Expanding the biotechnology potential of lactobacilli through comparative genomics of 213 strains and associated genera.</title>
        <authorList>
            <person name="Sun Z."/>
            <person name="Harris H.M."/>
            <person name="McCann A."/>
            <person name="Guo C."/>
            <person name="Argimon S."/>
            <person name="Zhang W."/>
            <person name="Yang X."/>
            <person name="Jeffery I.B."/>
            <person name="Cooney J.C."/>
            <person name="Kagawa T.F."/>
            <person name="Liu W."/>
            <person name="Song Y."/>
            <person name="Salvetti E."/>
            <person name="Wrobel A."/>
            <person name="Rasinkangas P."/>
            <person name="Parkhill J."/>
            <person name="Rea M.C."/>
            <person name="O'Sullivan O."/>
            <person name="Ritari J."/>
            <person name="Douillard F.P."/>
            <person name="Paul Ross R."/>
            <person name="Yang R."/>
            <person name="Briner A.E."/>
            <person name="Felis G.E."/>
            <person name="de Vos W.M."/>
            <person name="Barrangou R."/>
            <person name="Klaenhammer T.R."/>
            <person name="Caufield P.W."/>
            <person name="Cui Y."/>
            <person name="Zhang H."/>
            <person name="O'Toole P.W."/>
        </authorList>
    </citation>
    <scope>NUCLEOTIDE SEQUENCE [LARGE SCALE GENOMIC DNA]</scope>
    <source>
        <strain evidence="12 13">DSM 22696</strain>
    </source>
</reference>
<proteinExistence type="inferred from homology"/>
<feature type="transmembrane region" description="Helical" evidence="9">
    <location>
        <begin position="46"/>
        <end position="66"/>
    </location>
</feature>
<name>A0A0R2KYD7_9LACO</name>
<dbReference type="InterPro" id="IPR011701">
    <property type="entry name" value="MFS"/>
</dbReference>
<dbReference type="RefSeq" id="WP_057811289.1">
    <property type="nucleotide sequence ID" value="NZ_BJUD01000012.1"/>
</dbReference>
<dbReference type="EMBL" id="JQCB01000014">
    <property type="protein sequence ID" value="KRN94521.1"/>
    <property type="molecule type" value="Genomic_DNA"/>
</dbReference>
<protein>
    <recommendedName>
        <fullName evidence="9">Bcr/CflA family efflux transporter</fullName>
    </recommendedName>
</protein>
<feature type="transmembrane region" description="Helical" evidence="9">
    <location>
        <begin position="336"/>
        <end position="354"/>
    </location>
</feature>
<evidence type="ECO:0000313" key="14">
    <source>
        <dbReference type="Proteomes" id="UP000321429"/>
    </source>
</evidence>
<accession>A0A0R2KYD7</accession>
<evidence type="ECO:0000256" key="7">
    <source>
        <dbReference type="ARBA" id="ARBA00022989"/>
    </source>
</evidence>
<comment type="caution">
    <text evidence="9">Lacks conserved residue(s) required for the propagation of feature annotation.</text>
</comment>
<dbReference type="PANTHER" id="PTHR23502:SF132">
    <property type="entry name" value="POLYAMINE TRANSPORTER 2-RELATED"/>
    <property type="match status" value="1"/>
</dbReference>
<dbReference type="InterPro" id="IPR036259">
    <property type="entry name" value="MFS_trans_sf"/>
</dbReference>
<comment type="similarity">
    <text evidence="3">Belongs to the major facilitator superfamily. TCR/Tet family.</text>
</comment>
<feature type="domain" description="Major facilitator superfamily (MFS) profile" evidence="10">
    <location>
        <begin position="10"/>
        <end position="392"/>
    </location>
</feature>
<dbReference type="PANTHER" id="PTHR23502">
    <property type="entry name" value="MAJOR FACILITATOR SUPERFAMILY"/>
    <property type="match status" value="1"/>
</dbReference>
<evidence type="ECO:0000256" key="6">
    <source>
        <dbReference type="ARBA" id="ARBA00022692"/>
    </source>
</evidence>
<keyword evidence="4 9" id="KW-0813">Transport</keyword>
<feature type="transmembrane region" description="Helical" evidence="9">
    <location>
        <begin position="169"/>
        <end position="191"/>
    </location>
</feature>
<sequence length="397" mass="42427">MTQTQKIKPSRFLTFLLGTLAAFGSLSLDMYLPALPNIQATMHTSAGAVQASISTCLIGMAVGQLLIGPWSDRVGRRLPFMTGLIAFTLASFDLIFAHNIIVFLVLRFVQGLAGSTGQVLSRAMARDLFEGPRLTKFYATLMTVIGVFPVIAPILGAALIAFFSWQSLFITLTIIGAWLAVISFFVLPETITPKATMTQRLDFMPLLKNRAFTLNTLMLALVYGALFAYISDSSFIFQKSFGLSTSQFSLVYAVNGVGFALGSQLIGRLSGSFSDQALVRFGFLAPLLTAVVMIVNTFTLNNTVIFMLGLFLIVTFMGFNTTITTALAMESTTDNIGLASAGLGAVSLFIGGLSSPLVSLFNASNAIPMLAVIAGFELLGVVTAHFGGQSKHSSTLH</sequence>
<evidence type="ECO:0000256" key="3">
    <source>
        <dbReference type="ARBA" id="ARBA00007520"/>
    </source>
</evidence>
<dbReference type="PATRIC" id="fig|348151.3.peg.515"/>